<dbReference type="Gene3D" id="1.10.238.10">
    <property type="entry name" value="EF-hand"/>
    <property type="match status" value="3"/>
</dbReference>
<evidence type="ECO:0000256" key="8">
    <source>
        <dbReference type="ARBA" id="ARBA00023186"/>
    </source>
</evidence>
<keyword evidence="6" id="KW-0106">Calcium</keyword>
<keyword evidence="7" id="KW-0325">Glycoprotein</keyword>
<reference evidence="15" key="1">
    <citation type="submission" date="2017-05" db="EMBL/GenBank/DDBJ databases">
        <authorList>
            <person name="QRISCLOUD D."/>
        </authorList>
    </citation>
    <scope>NUCLEOTIDE SEQUENCE</scope>
</reference>
<feature type="compositionally biased region" description="Low complexity" evidence="12">
    <location>
        <begin position="20"/>
        <end position="39"/>
    </location>
</feature>
<keyword evidence="4" id="KW-0677">Repeat</keyword>
<dbReference type="PANTHER" id="PTHR10827:SF52">
    <property type="entry name" value="IP16409P"/>
    <property type="match status" value="1"/>
</dbReference>
<protein>
    <recommendedName>
        <fullName evidence="11">Reticulocalbin-3</fullName>
    </recommendedName>
</protein>
<evidence type="ECO:0000259" key="14">
    <source>
        <dbReference type="PROSITE" id="PS50222"/>
    </source>
</evidence>
<evidence type="ECO:0000256" key="11">
    <source>
        <dbReference type="ARBA" id="ARBA00072696"/>
    </source>
</evidence>
<evidence type="ECO:0000256" key="3">
    <source>
        <dbReference type="ARBA" id="ARBA00022729"/>
    </source>
</evidence>
<comment type="subcellular location">
    <subcellularLocation>
        <location evidence="1">Endoplasmic reticulum lumen</location>
    </subcellularLocation>
</comment>
<name>A0A4Q8K3Z1_9ARAC</name>
<evidence type="ECO:0000256" key="13">
    <source>
        <dbReference type="SAM" id="SignalP"/>
    </source>
</evidence>
<organism evidence="15">
    <name type="scientific">Liphistius sp. SGP-2016</name>
    <dbReference type="NCBI Taxonomy" id="1905180"/>
    <lineage>
        <taxon>Eukaryota</taxon>
        <taxon>Metazoa</taxon>
        <taxon>Ecdysozoa</taxon>
        <taxon>Arthropoda</taxon>
        <taxon>Chelicerata</taxon>
        <taxon>Arachnida</taxon>
        <taxon>Araneae</taxon>
        <taxon>Mesothelae</taxon>
        <taxon>Liphistiidae</taxon>
        <taxon>Liphistius</taxon>
    </lineage>
</organism>
<evidence type="ECO:0000256" key="10">
    <source>
        <dbReference type="ARBA" id="ARBA00063143"/>
    </source>
</evidence>
<evidence type="ECO:0000256" key="6">
    <source>
        <dbReference type="ARBA" id="ARBA00022837"/>
    </source>
</evidence>
<comment type="subunit">
    <text evidence="10">Interacts with PCSK6 (immature form including the propeptide); probably involved in the maturation and the secretion of PCSK6.</text>
</comment>
<feature type="compositionally biased region" description="Low complexity" evidence="12">
    <location>
        <begin position="48"/>
        <end position="59"/>
    </location>
</feature>
<evidence type="ECO:0000313" key="15">
    <source>
        <dbReference type="EMBL" id="SNX34318.1"/>
    </source>
</evidence>
<evidence type="ECO:0000256" key="12">
    <source>
        <dbReference type="SAM" id="MobiDB-lite"/>
    </source>
</evidence>
<feature type="domain" description="EF-hand" evidence="14">
    <location>
        <begin position="80"/>
        <end position="105"/>
    </location>
</feature>
<dbReference type="GO" id="GO:0005788">
    <property type="term" value="C:endoplasmic reticulum lumen"/>
    <property type="evidence" value="ECO:0007669"/>
    <property type="project" value="UniProtKB-SubCell"/>
</dbReference>
<dbReference type="InterPro" id="IPR002048">
    <property type="entry name" value="EF_hand_dom"/>
</dbReference>
<evidence type="ECO:0000256" key="5">
    <source>
        <dbReference type="ARBA" id="ARBA00022824"/>
    </source>
</evidence>
<dbReference type="SUPFAM" id="SSF47473">
    <property type="entry name" value="EF-hand"/>
    <property type="match status" value="2"/>
</dbReference>
<feature type="domain" description="EF-hand" evidence="14">
    <location>
        <begin position="205"/>
        <end position="240"/>
    </location>
</feature>
<feature type="domain" description="EF-hand" evidence="14">
    <location>
        <begin position="259"/>
        <end position="282"/>
    </location>
</feature>
<keyword evidence="8" id="KW-0143">Chaperone</keyword>
<keyword evidence="5" id="KW-0256">Endoplasmic reticulum</keyword>
<dbReference type="Pfam" id="PF13202">
    <property type="entry name" value="EF-hand_5"/>
    <property type="match status" value="1"/>
</dbReference>
<dbReference type="InterPro" id="IPR018247">
    <property type="entry name" value="EF_Hand_1_Ca_BS"/>
</dbReference>
<feature type="signal peptide" evidence="13">
    <location>
        <begin position="1"/>
        <end position="16"/>
    </location>
</feature>
<evidence type="ECO:0000256" key="7">
    <source>
        <dbReference type="ARBA" id="ARBA00023180"/>
    </source>
</evidence>
<keyword evidence="3 13" id="KW-0732">Signal</keyword>
<dbReference type="InterPro" id="IPR011992">
    <property type="entry name" value="EF-hand-dom_pair"/>
</dbReference>
<keyword evidence="2" id="KW-0479">Metal-binding</keyword>
<evidence type="ECO:0000256" key="1">
    <source>
        <dbReference type="ARBA" id="ARBA00004319"/>
    </source>
</evidence>
<evidence type="ECO:0000256" key="9">
    <source>
        <dbReference type="ARBA" id="ARBA00056975"/>
    </source>
</evidence>
<feature type="chain" id="PRO_5036120045" description="Reticulocalbin-3" evidence="13">
    <location>
        <begin position="17"/>
        <end position="337"/>
    </location>
</feature>
<dbReference type="PANTHER" id="PTHR10827">
    <property type="entry name" value="RETICULOCALBIN"/>
    <property type="match status" value="1"/>
</dbReference>
<dbReference type="AlphaFoldDB" id="A0A4Q8K3Z1"/>
<proteinExistence type="predicted"/>
<dbReference type="PROSITE" id="PS00018">
    <property type="entry name" value="EF_HAND_1"/>
    <property type="match status" value="4"/>
</dbReference>
<dbReference type="Pfam" id="PF13499">
    <property type="entry name" value="EF-hand_7"/>
    <property type="match status" value="1"/>
</dbReference>
<dbReference type="FunFam" id="1.10.238.10:FF:000104">
    <property type="entry name" value="calumenin isoform X1"/>
    <property type="match status" value="1"/>
</dbReference>
<evidence type="ECO:0000256" key="4">
    <source>
        <dbReference type="ARBA" id="ARBA00022737"/>
    </source>
</evidence>
<dbReference type="PROSITE" id="PS50222">
    <property type="entry name" value="EF_HAND_2"/>
    <property type="match status" value="4"/>
</dbReference>
<dbReference type="GO" id="GO:0015031">
    <property type="term" value="P:protein transport"/>
    <property type="evidence" value="ECO:0007669"/>
    <property type="project" value="UniProtKB-ARBA"/>
</dbReference>
<comment type="function">
    <text evidence="9">Probable molecular chaperone assisting protein biosynthesis and transport in the endoplasmic reticulum. Required for the proper biosynthesis and transport of pulmonary surfactant-associated protein A/SP-A, pulmonary surfactant-associated protein D/SP-D and the lipid transporter ABCA3. By regulating both the proper expression and the degradation through the endoplasmic reticulum-associated protein degradation pathway of these proteins plays a crucial role in pulmonary surfactant homeostasis. Has an anti-fibrotic activity by negatively regulating the secretion of type I and type III collagens. This calcium-binding protein also transiently associates with immature PCSK6 and regulates its secretion.</text>
</comment>
<dbReference type="EMBL" id="HAHL01000163">
    <property type="protein sequence ID" value="SNX34318.1"/>
    <property type="molecule type" value="Transcribed_RNA"/>
</dbReference>
<feature type="domain" description="EF-hand" evidence="14">
    <location>
        <begin position="168"/>
        <end position="203"/>
    </location>
</feature>
<reference evidence="15" key="2">
    <citation type="submission" date="2019-05" db="EMBL/GenBank/DDBJ databases">
        <title>Unravelling the molecular evolution of spider venoms.</title>
        <authorList>
            <person name="Pineda S."/>
        </authorList>
    </citation>
    <scope>NUCLEOTIDE SEQUENCE</scope>
</reference>
<dbReference type="EMBL" id="HAHK01000204">
    <property type="protein sequence ID" value="SNX34465.1"/>
    <property type="molecule type" value="Transcribed_RNA"/>
</dbReference>
<sequence>MKAVVLFFALISLCLAAEETTTTTTSAPSTPKSTEKPTTQPHQSSLGEDSQPQQTQQAQEEYRQLEPDEVKALLLKVVDEHIDKDKDGYVSVEELKNWLHVLQERVIQDNVQRQWDYYNPQSEDVLSWEGYYPEQKQVLSWERYKNFTYPEEALKQDPNSEEGKAVHDMLRRADRRWKNADADEDGSLSKEEFRDYIHPEESQKAGGVVVLEAMEDMDTDKNGEVSLEEYMIHLQKVSGPEKEDPNWAAAQQGHFTNYLDKDKDGSLNNEEMREWVVPTYDRSEAEAWRLISIADADQDSKLSKDDIAKYHEYFLTLLPPEYWVQEDPTESSRHDEF</sequence>
<feature type="region of interest" description="Disordered" evidence="12">
    <location>
        <begin position="20"/>
        <end position="62"/>
    </location>
</feature>
<accession>A0A4Q8K3Z1</accession>
<evidence type="ECO:0000256" key="2">
    <source>
        <dbReference type="ARBA" id="ARBA00022723"/>
    </source>
</evidence>
<dbReference type="GO" id="GO:0005509">
    <property type="term" value="F:calcium ion binding"/>
    <property type="evidence" value="ECO:0007669"/>
    <property type="project" value="InterPro"/>
</dbReference>
<dbReference type="SMART" id="SM00054">
    <property type="entry name" value="EFh"/>
    <property type="match status" value="3"/>
</dbReference>